<dbReference type="InterPro" id="IPR018608">
    <property type="entry name" value="Gti1/Pac2"/>
</dbReference>
<gene>
    <name evidence="3" type="ORF">QBC42DRAFT_182904</name>
</gene>
<dbReference type="GO" id="GO:0003677">
    <property type="term" value="F:DNA binding"/>
    <property type="evidence" value="ECO:0007669"/>
    <property type="project" value="TreeGrafter"/>
</dbReference>
<evidence type="ECO:0000313" key="4">
    <source>
        <dbReference type="Proteomes" id="UP001321749"/>
    </source>
</evidence>
<comment type="caution">
    <text evidence="3">The sequence shown here is derived from an EMBL/GenBank/DDBJ whole genome shotgun (WGS) entry which is preliminary data.</text>
</comment>
<sequence length="220" mass="25052">MSSPQKQPNGRRHTTCGTQGEQELPIKPAWQGYIKNSVSACVLMTAALKGFVQHMPRRPGEGERAELIKSGNIFIYQESVSNIRRWTDGLNWSPSRILGNFLVYRELSEPFPAGQKKKALKKHQNRNASRAEAKAKTTNPLIPEEDMRKLVGSLTDSYDFKEDGLVKKTISITVKGQIHHIVSYYKPMDVYRKKLYDVCDDPFFHDCVPPLDMLNPTAFR</sequence>
<name>A0AAV9HJS9_9PEZI</name>
<evidence type="ECO:0000256" key="2">
    <source>
        <dbReference type="SAM" id="MobiDB-lite"/>
    </source>
</evidence>
<feature type="region of interest" description="Disordered" evidence="2">
    <location>
        <begin position="115"/>
        <end position="136"/>
    </location>
</feature>
<dbReference type="AlphaFoldDB" id="A0AAV9HJS9"/>
<dbReference type="Pfam" id="PF09729">
    <property type="entry name" value="Gti1_Pac2"/>
    <property type="match status" value="1"/>
</dbReference>
<protein>
    <submittedName>
        <fullName evidence="3">Gti1/Pac2 family-domain-containing protein</fullName>
    </submittedName>
</protein>
<comment type="similarity">
    <text evidence="1">Belongs to the MIT1/WOR1 family.</text>
</comment>
<reference evidence="3" key="2">
    <citation type="submission" date="2023-06" db="EMBL/GenBank/DDBJ databases">
        <authorList>
            <consortium name="Lawrence Berkeley National Laboratory"/>
            <person name="Mondo S.J."/>
            <person name="Hensen N."/>
            <person name="Bonometti L."/>
            <person name="Westerberg I."/>
            <person name="Brannstrom I.O."/>
            <person name="Guillou S."/>
            <person name="Cros-Aarteil S."/>
            <person name="Calhoun S."/>
            <person name="Haridas S."/>
            <person name="Kuo A."/>
            <person name="Pangilinan J."/>
            <person name="Riley R."/>
            <person name="Labutti K."/>
            <person name="Andreopoulos B."/>
            <person name="Lipzen A."/>
            <person name="Chen C."/>
            <person name="Yanf M."/>
            <person name="Daum C."/>
            <person name="Ng V."/>
            <person name="Clum A."/>
            <person name="Steindorff A."/>
            <person name="Ohm R."/>
            <person name="Martin F."/>
            <person name="Silar P."/>
            <person name="Natvig D."/>
            <person name="Lalanne C."/>
            <person name="Gautier V."/>
            <person name="Ament-Velasquez S.L."/>
            <person name="Kruys A."/>
            <person name="Hutchinson M.I."/>
            <person name="Powell A.J."/>
            <person name="Barry K."/>
            <person name="Miller A.N."/>
            <person name="Grigoriev I.V."/>
            <person name="Debuchy R."/>
            <person name="Gladieux P."/>
            <person name="Thoren M.H."/>
            <person name="Johannesson H."/>
        </authorList>
    </citation>
    <scope>NUCLEOTIDE SEQUENCE</scope>
    <source>
        <strain evidence="3">PSN324</strain>
    </source>
</reference>
<accession>A0AAV9HJS9</accession>
<keyword evidence="4" id="KW-1185">Reference proteome</keyword>
<dbReference type="Proteomes" id="UP001321749">
    <property type="component" value="Unassembled WGS sequence"/>
</dbReference>
<feature type="region of interest" description="Disordered" evidence="2">
    <location>
        <begin position="1"/>
        <end position="22"/>
    </location>
</feature>
<dbReference type="PANTHER" id="PTHR28027:SF2">
    <property type="entry name" value="TRANSCRIPTIONAL REGULATOR MIT1"/>
    <property type="match status" value="1"/>
</dbReference>
<feature type="compositionally biased region" description="Basic residues" evidence="2">
    <location>
        <begin position="115"/>
        <end position="125"/>
    </location>
</feature>
<evidence type="ECO:0000256" key="1">
    <source>
        <dbReference type="ARBA" id="ARBA00008359"/>
    </source>
</evidence>
<feature type="non-terminal residue" evidence="3">
    <location>
        <position position="220"/>
    </location>
</feature>
<dbReference type="EMBL" id="MU865031">
    <property type="protein sequence ID" value="KAK4459622.1"/>
    <property type="molecule type" value="Genomic_DNA"/>
</dbReference>
<evidence type="ECO:0000313" key="3">
    <source>
        <dbReference type="EMBL" id="KAK4459622.1"/>
    </source>
</evidence>
<reference evidence="3" key="1">
    <citation type="journal article" date="2023" name="Mol. Phylogenet. Evol.">
        <title>Genome-scale phylogeny and comparative genomics of the fungal order Sordariales.</title>
        <authorList>
            <person name="Hensen N."/>
            <person name="Bonometti L."/>
            <person name="Westerberg I."/>
            <person name="Brannstrom I.O."/>
            <person name="Guillou S."/>
            <person name="Cros-Aarteil S."/>
            <person name="Calhoun S."/>
            <person name="Haridas S."/>
            <person name="Kuo A."/>
            <person name="Mondo S."/>
            <person name="Pangilinan J."/>
            <person name="Riley R."/>
            <person name="LaButti K."/>
            <person name="Andreopoulos B."/>
            <person name="Lipzen A."/>
            <person name="Chen C."/>
            <person name="Yan M."/>
            <person name="Daum C."/>
            <person name="Ng V."/>
            <person name="Clum A."/>
            <person name="Steindorff A."/>
            <person name="Ohm R.A."/>
            <person name="Martin F."/>
            <person name="Silar P."/>
            <person name="Natvig D.O."/>
            <person name="Lalanne C."/>
            <person name="Gautier V."/>
            <person name="Ament-Velasquez S.L."/>
            <person name="Kruys A."/>
            <person name="Hutchinson M.I."/>
            <person name="Powell A.J."/>
            <person name="Barry K."/>
            <person name="Miller A.N."/>
            <person name="Grigoriev I.V."/>
            <person name="Debuchy R."/>
            <person name="Gladieux P."/>
            <person name="Hiltunen Thoren M."/>
            <person name="Johannesson H."/>
        </authorList>
    </citation>
    <scope>NUCLEOTIDE SEQUENCE</scope>
    <source>
        <strain evidence="3">PSN324</strain>
    </source>
</reference>
<dbReference type="PANTHER" id="PTHR28027">
    <property type="entry name" value="TRANSCRIPTIONAL REGULATOR MIT1"/>
    <property type="match status" value="1"/>
</dbReference>
<organism evidence="3 4">
    <name type="scientific">Cladorrhinum samala</name>
    <dbReference type="NCBI Taxonomy" id="585594"/>
    <lineage>
        <taxon>Eukaryota</taxon>
        <taxon>Fungi</taxon>
        <taxon>Dikarya</taxon>
        <taxon>Ascomycota</taxon>
        <taxon>Pezizomycotina</taxon>
        <taxon>Sordariomycetes</taxon>
        <taxon>Sordariomycetidae</taxon>
        <taxon>Sordariales</taxon>
        <taxon>Podosporaceae</taxon>
        <taxon>Cladorrhinum</taxon>
    </lineage>
</organism>
<proteinExistence type="inferred from homology"/>